<dbReference type="Proteomes" id="UP000887565">
    <property type="component" value="Unplaced"/>
</dbReference>
<evidence type="ECO:0000313" key="2">
    <source>
        <dbReference type="Proteomes" id="UP000887565"/>
    </source>
</evidence>
<feature type="region of interest" description="Disordered" evidence="1">
    <location>
        <begin position="268"/>
        <end position="287"/>
    </location>
</feature>
<dbReference type="WBParaSite" id="nRc.2.0.1.t06028-RA">
    <property type="protein sequence ID" value="nRc.2.0.1.t06028-RA"/>
    <property type="gene ID" value="nRc.2.0.1.g06028"/>
</dbReference>
<evidence type="ECO:0000256" key="1">
    <source>
        <dbReference type="SAM" id="MobiDB-lite"/>
    </source>
</evidence>
<reference evidence="3" key="1">
    <citation type="submission" date="2022-11" db="UniProtKB">
        <authorList>
            <consortium name="WormBaseParasite"/>
        </authorList>
    </citation>
    <scope>IDENTIFICATION</scope>
</reference>
<evidence type="ECO:0000313" key="3">
    <source>
        <dbReference type="WBParaSite" id="nRc.2.0.1.t06028-RA"/>
    </source>
</evidence>
<name>A0A915HX73_ROMCU</name>
<proteinExistence type="predicted"/>
<accession>A0A915HX73</accession>
<organism evidence="2 3">
    <name type="scientific">Romanomermis culicivorax</name>
    <name type="common">Nematode worm</name>
    <dbReference type="NCBI Taxonomy" id="13658"/>
    <lineage>
        <taxon>Eukaryota</taxon>
        <taxon>Metazoa</taxon>
        <taxon>Ecdysozoa</taxon>
        <taxon>Nematoda</taxon>
        <taxon>Enoplea</taxon>
        <taxon>Dorylaimia</taxon>
        <taxon>Mermithida</taxon>
        <taxon>Mermithoidea</taxon>
        <taxon>Mermithidae</taxon>
        <taxon>Romanomermis</taxon>
    </lineage>
</organism>
<sequence>MEVLILDFFATLILPDAGPYAYRTKTFHLATLSKVQGRVNLQPWYSEQDRKSPDYDLIIIPNFETAYYDLTLLPPLMQTTISGGTGLVNCSIIYSCIGHEEQPDLPVTRLEYNATNDEICQWPSQKLTPGRWYRFRVYRNAELVVHCWQTVKPAFDADAFKVKVDPTESGDGIEVDVGTHQYSLLWQSFIGHAGEILVNLLGGDKVKTSIITLFNHFKIIEIDYLISSGTAFADTPPAASIISKLMETVADFLDAKYGSQDCLRHHKKPVGETVSKKDDDSRLTGNPYDRIPLPVRKNIPSLDENQQYPLTRLEFRDLIPGHCYTAEVMAAADCVVSFNRTWFNVRLPAKRVSIALKNVTVDSAVVKLRVGNGNSSNRMEQDASCTTILTLEQKDCGTRYIFMGQRRTAVIVGLKPNVSYTLGGVNQCGHLTDVCRLDKSPIEKVVLTTKTA</sequence>
<protein>
    <submittedName>
        <fullName evidence="3">Uncharacterized protein</fullName>
    </submittedName>
</protein>
<keyword evidence="2" id="KW-1185">Reference proteome</keyword>
<dbReference type="AlphaFoldDB" id="A0A915HX73"/>